<dbReference type="EMBL" id="UYSU01002407">
    <property type="protein sequence ID" value="VDL87445.1"/>
    <property type="molecule type" value="Genomic_DNA"/>
</dbReference>
<keyword evidence="3" id="KW-1185">Reference proteome</keyword>
<reference evidence="2 3" key="1">
    <citation type="submission" date="2018-11" db="EMBL/GenBank/DDBJ databases">
        <authorList>
            <consortium name="Pathogen Informatics"/>
        </authorList>
    </citation>
    <scope>NUCLEOTIDE SEQUENCE [LARGE SCALE GENOMIC DNA]</scope>
    <source>
        <strain evidence="2 3">NST_G2</strain>
    </source>
</reference>
<evidence type="ECO:0000313" key="2">
    <source>
        <dbReference type="EMBL" id="VDL87445.1"/>
    </source>
</evidence>
<organism evidence="2 3">
    <name type="scientific">Schistocephalus solidus</name>
    <name type="common">Tapeworm</name>
    <dbReference type="NCBI Taxonomy" id="70667"/>
    <lineage>
        <taxon>Eukaryota</taxon>
        <taxon>Metazoa</taxon>
        <taxon>Spiralia</taxon>
        <taxon>Lophotrochozoa</taxon>
        <taxon>Platyhelminthes</taxon>
        <taxon>Cestoda</taxon>
        <taxon>Eucestoda</taxon>
        <taxon>Diphyllobothriidea</taxon>
        <taxon>Diphyllobothriidae</taxon>
        <taxon>Schistocephalus</taxon>
    </lineage>
</organism>
<feature type="compositionally biased region" description="Low complexity" evidence="1">
    <location>
        <begin position="96"/>
        <end position="109"/>
    </location>
</feature>
<dbReference type="AlphaFoldDB" id="A0A3P7C004"/>
<protein>
    <submittedName>
        <fullName evidence="2">Uncharacterized protein</fullName>
    </submittedName>
</protein>
<name>A0A3P7C004_SCHSO</name>
<evidence type="ECO:0000256" key="1">
    <source>
        <dbReference type="SAM" id="MobiDB-lite"/>
    </source>
</evidence>
<accession>A0A3P7C004</accession>
<dbReference type="Proteomes" id="UP000275846">
    <property type="component" value="Unassembled WGS sequence"/>
</dbReference>
<proteinExistence type="predicted"/>
<sequence>MAGSTNDGCRIEQSPGEVALLQEGLSMLQMENNNLQNMVNSRLREVKLLYSLLKQVGHEPPKEMDDLLASSTLPSPNKTLSSFDAIPSPRQHVEGSSPSSSRASTASTTAAPASLLDLIVFEESPDPCGTIPPN</sequence>
<feature type="compositionally biased region" description="Polar residues" evidence="1">
    <location>
        <begin position="69"/>
        <end position="82"/>
    </location>
</feature>
<dbReference type="STRING" id="70667.A0A3P7C004"/>
<evidence type="ECO:0000313" key="3">
    <source>
        <dbReference type="Proteomes" id="UP000275846"/>
    </source>
</evidence>
<feature type="region of interest" description="Disordered" evidence="1">
    <location>
        <begin position="61"/>
        <end position="109"/>
    </location>
</feature>
<gene>
    <name evidence="2" type="ORF">SSLN_LOCUS1313</name>
</gene>
<dbReference type="OrthoDB" id="6274023at2759"/>